<dbReference type="InterPro" id="IPR002052">
    <property type="entry name" value="DNA_methylase_N6_adenine_CS"/>
</dbReference>
<dbReference type="Gene3D" id="3.40.50.150">
    <property type="entry name" value="Vaccinia Virus protein VP39"/>
    <property type="match status" value="1"/>
</dbReference>
<dbReference type="PRINTS" id="PR00507">
    <property type="entry name" value="N12N6MTFRASE"/>
</dbReference>
<evidence type="ECO:0000256" key="1">
    <source>
        <dbReference type="ARBA" id="ARBA00022603"/>
    </source>
</evidence>
<accession>A0A646HL65</accession>
<dbReference type="GO" id="GO:0003676">
    <property type="term" value="F:nucleic acid binding"/>
    <property type="evidence" value="ECO:0007669"/>
    <property type="project" value="InterPro"/>
</dbReference>
<dbReference type="AlphaFoldDB" id="A0A646HL65"/>
<organism evidence="4 5">
    <name type="scientific">Segatella copri</name>
    <dbReference type="NCBI Taxonomy" id="165179"/>
    <lineage>
        <taxon>Bacteria</taxon>
        <taxon>Pseudomonadati</taxon>
        <taxon>Bacteroidota</taxon>
        <taxon>Bacteroidia</taxon>
        <taxon>Bacteroidales</taxon>
        <taxon>Prevotellaceae</taxon>
        <taxon>Segatella</taxon>
    </lineage>
</organism>
<feature type="domain" description="Methyltransferase small" evidence="3">
    <location>
        <begin position="189"/>
        <end position="299"/>
    </location>
</feature>
<dbReference type="RefSeq" id="WP_153114025.1">
    <property type="nucleotide sequence ID" value="NZ_VZAS01000179.1"/>
</dbReference>
<reference evidence="5" key="1">
    <citation type="submission" date="2019-09" db="EMBL/GenBank/DDBJ databases">
        <title>Distinct polysaccharide growth profiles of human intestinal Prevotella copri isolates.</title>
        <authorList>
            <person name="Fehlner-Peach H."/>
            <person name="Magnabosco C."/>
            <person name="Raghavan V."/>
            <person name="Scher J.U."/>
            <person name="Tett A."/>
            <person name="Cox L.M."/>
            <person name="Gottsegen C."/>
            <person name="Watters A."/>
            <person name="Wiltshire- Gordon J.D."/>
            <person name="Segata N."/>
            <person name="Bonneau R."/>
            <person name="Littman D.R."/>
        </authorList>
    </citation>
    <scope>NUCLEOTIDE SEQUENCE [LARGE SCALE GENOMIC DNA]</scope>
    <source>
        <strain evidence="5">iP54</strain>
    </source>
</reference>
<keyword evidence="1 4" id="KW-0489">Methyltransferase</keyword>
<dbReference type="Proteomes" id="UP000420635">
    <property type="component" value="Unassembled WGS sequence"/>
</dbReference>
<dbReference type="EMBL" id="VZBQ01000029">
    <property type="protein sequence ID" value="MQN88804.1"/>
    <property type="molecule type" value="Genomic_DNA"/>
</dbReference>
<dbReference type="GO" id="GO:0008757">
    <property type="term" value="F:S-adenosylmethionine-dependent methyltransferase activity"/>
    <property type="evidence" value="ECO:0007669"/>
    <property type="project" value="UniProtKB-ARBA"/>
</dbReference>
<evidence type="ECO:0000313" key="5">
    <source>
        <dbReference type="Proteomes" id="UP000420635"/>
    </source>
</evidence>
<sequence length="334" mass="37187">MTNKKETLIEMLRGNIANVHATCDSFKDVSIYDDTGHVDLSFFEVMLELLNEVKSAELCLTRKLSYLLAPDFADETEGKSSGKQDGKKLSAEEVLKQCTFKDNILYLPNVQLSKKAYADVKLWIEEAGGKWTGGKVQGFSFDFDATRVVGILMEGKRCNLAKDFQFFATPPEVADWLVSLAGDFSPDCKVLEPSAGTGAIIDAIHRVQPDVVVDCYELMPENKEKLSKLDHIRLLGDDFTQAEHSSEYDLIVANPPFSKNQDIRHVMQMYHDLKPGGTVAAITSRHWQQASEKVCKDFRAFLEEVSAQVYEIEEGAFKTSGTGVGTIAIVINKK</sequence>
<dbReference type="GO" id="GO:0032259">
    <property type="term" value="P:methylation"/>
    <property type="evidence" value="ECO:0007669"/>
    <property type="project" value="UniProtKB-KW"/>
</dbReference>
<dbReference type="InterPro" id="IPR029063">
    <property type="entry name" value="SAM-dependent_MTases_sf"/>
</dbReference>
<protein>
    <submittedName>
        <fullName evidence="4">Methyltransferase</fullName>
    </submittedName>
</protein>
<keyword evidence="1 4" id="KW-0808">Transferase</keyword>
<evidence type="ECO:0000256" key="2">
    <source>
        <dbReference type="ARBA" id="ARBA00022691"/>
    </source>
</evidence>
<dbReference type="GO" id="GO:0008170">
    <property type="term" value="F:N-methyltransferase activity"/>
    <property type="evidence" value="ECO:0007669"/>
    <property type="project" value="UniProtKB-ARBA"/>
</dbReference>
<evidence type="ECO:0000259" key="3">
    <source>
        <dbReference type="Pfam" id="PF05175"/>
    </source>
</evidence>
<keyword evidence="2" id="KW-0949">S-adenosyl-L-methionine</keyword>
<dbReference type="Pfam" id="PF05175">
    <property type="entry name" value="MTS"/>
    <property type="match status" value="1"/>
</dbReference>
<dbReference type="InterPro" id="IPR007848">
    <property type="entry name" value="Small_mtfrase_dom"/>
</dbReference>
<proteinExistence type="predicted"/>
<dbReference type="SUPFAM" id="SSF53335">
    <property type="entry name" value="S-adenosyl-L-methionine-dependent methyltransferases"/>
    <property type="match status" value="1"/>
</dbReference>
<evidence type="ECO:0000313" key="4">
    <source>
        <dbReference type="EMBL" id="MQN88804.1"/>
    </source>
</evidence>
<gene>
    <name evidence="4" type="ORF">F7D59_02750</name>
</gene>
<comment type="caution">
    <text evidence="4">The sequence shown here is derived from an EMBL/GenBank/DDBJ whole genome shotgun (WGS) entry which is preliminary data.</text>
</comment>
<dbReference type="CDD" id="cd02440">
    <property type="entry name" value="AdoMet_MTases"/>
    <property type="match status" value="1"/>
</dbReference>
<dbReference type="PROSITE" id="PS00092">
    <property type="entry name" value="N6_MTASE"/>
    <property type="match status" value="1"/>
</dbReference>
<name>A0A646HL65_9BACT</name>